<dbReference type="SUPFAM" id="SSF56112">
    <property type="entry name" value="Protein kinase-like (PK-like)"/>
    <property type="match status" value="1"/>
</dbReference>
<organism evidence="4 5">
    <name type="scientific">Clostridium omnivorum</name>
    <dbReference type="NCBI Taxonomy" id="1604902"/>
    <lineage>
        <taxon>Bacteria</taxon>
        <taxon>Bacillati</taxon>
        <taxon>Bacillota</taxon>
        <taxon>Clostridia</taxon>
        <taxon>Eubacteriales</taxon>
        <taxon>Clostridiaceae</taxon>
        <taxon>Clostridium</taxon>
    </lineage>
</organism>
<dbReference type="InterPro" id="IPR027417">
    <property type="entry name" value="P-loop_NTPase"/>
</dbReference>
<dbReference type="Gene3D" id="1.25.40.10">
    <property type="entry name" value="Tetratricopeptide repeat domain"/>
    <property type="match status" value="4"/>
</dbReference>
<dbReference type="Pfam" id="PF13185">
    <property type="entry name" value="GAF_2"/>
    <property type="match status" value="1"/>
</dbReference>
<dbReference type="SMART" id="SM00028">
    <property type="entry name" value="TPR"/>
    <property type="match status" value="7"/>
</dbReference>
<dbReference type="InterPro" id="IPR000160">
    <property type="entry name" value="GGDEF_dom"/>
</dbReference>
<comment type="caution">
    <text evidence="4">The sequence shown here is derived from an EMBL/GenBank/DDBJ whole genome shotgun (WGS) entry which is preliminary data.</text>
</comment>
<dbReference type="InterPro" id="IPR050469">
    <property type="entry name" value="Diguanylate_Cyclase"/>
</dbReference>
<dbReference type="Pfam" id="PF00069">
    <property type="entry name" value="Pkinase"/>
    <property type="match status" value="1"/>
</dbReference>
<evidence type="ECO:0000313" key="5">
    <source>
        <dbReference type="Proteomes" id="UP001208567"/>
    </source>
</evidence>
<evidence type="ECO:0000313" key="4">
    <source>
        <dbReference type="EMBL" id="GLC30016.1"/>
    </source>
</evidence>
<dbReference type="SMART" id="SM00267">
    <property type="entry name" value="GGDEF"/>
    <property type="match status" value="1"/>
</dbReference>
<dbReference type="InterPro" id="IPR011009">
    <property type="entry name" value="Kinase-like_dom_sf"/>
</dbReference>
<evidence type="ECO:0000256" key="1">
    <source>
        <dbReference type="ARBA" id="ARBA00004167"/>
    </source>
</evidence>
<comment type="subcellular location">
    <subcellularLocation>
        <location evidence="1">Membrane</location>
        <topology evidence="1">Single-pass membrane protein</topology>
    </subcellularLocation>
</comment>
<dbReference type="SMART" id="SM00220">
    <property type="entry name" value="S_TKc"/>
    <property type="match status" value="1"/>
</dbReference>
<evidence type="ECO:0000259" key="3">
    <source>
        <dbReference type="PROSITE" id="PS50887"/>
    </source>
</evidence>
<dbReference type="SUPFAM" id="SSF55073">
    <property type="entry name" value="Nucleotide cyclase"/>
    <property type="match status" value="1"/>
</dbReference>
<dbReference type="InterPro" id="IPR029016">
    <property type="entry name" value="GAF-like_dom_sf"/>
</dbReference>
<feature type="domain" description="Protein kinase" evidence="2">
    <location>
        <begin position="1"/>
        <end position="281"/>
    </location>
</feature>
<dbReference type="SUPFAM" id="SSF48452">
    <property type="entry name" value="TPR-like"/>
    <property type="match status" value="2"/>
</dbReference>
<dbReference type="InterPro" id="IPR043128">
    <property type="entry name" value="Rev_trsase/Diguanyl_cyclase"/>
</dbReference>
<dbReference type="Gene3D" id="3.30.450.40">
    <property type="match status" value="1"/>
</dbReference>
<dbReference type="Proteomes" id="UP001208567">
    <property type="component" value="Unassembled WGS sequence"/>
</dbReference>
<dbReference type="RefSeq" id="WP_264849285.1">
    <property type="nucleotide sequence ID" value="NZ_BRXR01000001.1"/>
</dbReference>
<dbReference type="Gene3D" id="1.10.510.10">
    <property type="entry name" value="Transferase(Phosphotransferase) domain 1"/>
    <property type="match status" value="1"/>
</dbReference>
<dbReference type="InterPro" id="IPR041664">
    <property type="entry name" value="AAA_16"/>
</dbReference>
<dbReference type="InterPro" id="IPR019734">
    <property type="entry name" value="TPR_rpt"/>
</dbReference>
<feature type="domain" description="GGDEF" evidence="3">
    <location>
        <begin position="1511"/>
        <end position="1642"/>
    </location>
</feature>
<proteinExistence type="predicted"/>
<dbReference type="InterPro" id="IPR029787">
    <property type="entry name" value="Nucleotide_cyclase"/>
</dbReference>
<dbReference type="InterPro" id="IPR011990">
    <property type="entry name" value="TPR-like_helical_dom_sf"/>
</dbReference>
<reference evidence="4 5" key="1">
    <citation type="journal article" date="2024" name="Int. J. Syst. Evol. Microbiol.">
        <title>Clostridium omnivorum sp. nov., isolated from anoxic soil under the treatment of reductive soil disinfestation.</title>
        <authorList>
            <person name="Ueki A."/>
            <person name="Tonouchi A."/>
            <person name="Kaku N."/>
            <person name="Honma S."/>
            <person name="Ueki K."/>
        </authorList>
    </citation>
    <scope>NUCLEOTIDE SEQUENCE [LARGE SCALE GENOMIC DNA]</scope>
    <source>
        <strain evidence="4 5">E14</strain>
    </source>
</reference>
<dbReference type="Gene3D" id="3.40.50.300">
    <property type="entry name" value="P-loop containing nucleotide triphosphate hydrolases"/>
    <property type="match status" value="1"/>
</dbReference>
<gene>
    <name evidence="4" type="ORF">bsdE14_14260</name>
</gene>
<dbReference type="PROSITE" id="PS50887">
    <property type="entry name" value="GGDEF"/>
    <property type="match status" value="1"/>
</dbReference>
<dbReference type="SUPFAM" id="SSF55781">
    <property type="entry name" value="GAF domain-like"/>
    <property type="match status" value="1"/>
</dbReference>
<dbReference type="PROSITE" id="PS50011">
    <property type="entry name" value="PROTEIN_KINASE_DOM"/>
    <property type="match status" value="1"/>
</dbReference>
<dbReference type="PANTHER" id="PTHR45138">
    <property type="entry name" value="REGULATORY COMPONENTS OF SENSORY TRANSDUCTION SYSTEM"/>
    <property type="match status" value="1"/>
</dbReference>
<dbReference type="InterPro" id="IPR000719">
    <property type="entry name" value="Prot_kinase_dom"/>
</dbReference>
<name>A0ABQ5N4A9_9CLOT</name>
<dbReference type="SUPFAM" id="SSF52540">
    <property type="entry name" value="P-loop containing nucleoside triphosphate hydrolases"/>
    <property type="match status" value="1"/>
</dbReference>
<protein>
    <submittedName>
        <fullName evidence="4">Diguanylate cyclase</fullName>
    </submittedName>
</protein>
<dbReference type="Pfam" id="PF00990">
    <property type="entry name" value="GGDEF"/>
    <property type="match status" value="1"/>
</dbReference>
<dbReference type="Pfam" id="PF13191">
    <property type="entry name" value="AAA_16"/>
    <property type="match status" value="1"/>
</dbReference>
<dbReference type="PANTHER" id="PTHR45138:SF9">
    <property type="entry name" value="DIGUANYLATE CYCLASE DGCM-RELATED"/>
    <property type="match status" value="1"/>
</dbReference>
<dbReference type="Gene3D" id="3.30.70.270">
    <property type="match status" value="1"/>
</dbReference>
<dbReference type="InterPro" id="IPR003018">
    <property type="entry name" value="GAF"/>
</dbReference>
<dbReference type="EMBL" id="BRXR01000001">
    <property type="protein sequence ID" value="GLC30016.1"/>
    <property type="molecule type" value="Genomic_DNA"/>
</dbReference>
<keyword evidence="5" id="KW-1185">Reference proteome</keyword>
<dbReference type="NCBIfam" id="TIGR00254">
    <property type="entry name" value="GGDEF"/>
    <property type="match status" value="1"/>
</dbReference>
<dbReference type="CDD" id="cd01949">
    <property type="entry name" value="GGDEF"/>
    <property type="match status" value="1"/>
</dbReference>
<evidence type="ECO:0000259" key="2">
    <source>
        <dbReference type="PROSITE" id="PS50011"/>
    </source>
</evidence>
<sequence>MELINGRYRIVKHIKQHKLVSTYLAVDMLNNHRTIELNMLSSEYFPESLLKYYSREFVKLANIDTCGIAKVYDFGLVKLMDNKKLDTIQYYFTSDNIKSEYNLIEALRSVDEKALLNLFVDLLQTINYLHLRGMVYGELNLDNAYLVDSADGFRIMLKDLVTVDYKKYDYWTSKSDMLLYKSPEVMAGQAASAASDIYSLGVLFITLLGKEDKSSTDLYEKVRGIKISANKKFKVNRSYFEFVDKFIEIVEKMIEINVENRYNNIAEIVEDINRKFDTNFIAHKQEERERININTKLIGRDYEINTIVNIYNTMLKNQSDKKIIFVHGEYGVGKTKLLKEAERIMYLRNIRVYSSFSLNSGANNVEKAYQDILRKIISECDEEILERYQADIMKIIPEIGELKKIVPVEPLSGQKERNRLLNSVIGLITDFLENRPAIFIIDNLHLSNDFAINVIEHLFLRNKNIIFIVSYCDGETENNKSFFQLLSKLSGRNYSLDMPIHGFSVEESAALIRDILCMDKKPMNFTSRVYSKTYGNPLFIEETIKNFVSQKVIYVDKKTGKWNYDDYYKSFEGIPLPVNMQQAVMNQIKGIDEQSYEILRVLSIFNLGLFLENIVELLGEDLKVVEELTKGLENKGILCKKIEDRGFVFDFCNRVLKNIIRDGLEENYERLKHKEAAEILERQCEEGREYREELIFHLEEAGEKEKVIRYCLENADKMEAFKNRREAIKNLEKALSMMDEECMDERTIKLLIRTGELYESEGSIAVAIKYYDKAEKLAAKTSNYKLEIDCLNKIAGAYYVKNELKNTERYVKRVEKILSRHGAEAYYLEGYLESKRLEANMCVVRLDYEKAEEICKKCITLCGNNFNRLKGLFYNCLGNTYMNTSKSEMSLQCYNEGIKCFEVDNYIRGTVMCLNNIAVIYGDYYQDNEKCISYLLKMKDLSERNQIINNEIFALFNLGCSYIYEWKYDLAFEYFNDALKKAKDIEFESSIFTCYCNLVGVDLRLYKFDDAYSNHLNAEMELELYPDHGSDINSYYGTAAEMFFQFGEYEKGNEFVNKFLELNYDEAYLPKWDLLLMWNQQMLLFETNKENIETYIKEIKNILPNYKDSRVKLNALYDMAIVLSNKKIIDKAEAIFNDAQALRCNNVPEIIQAKKIYLKGIFDSGKRKLNLFNEALEMAKKIGEKNLQYKIYEAIGDFYFLKKNYFYAVNYYFEACEVIKNLAVQIPNEFKLNFINNRGLLSPFIKLMGMKEYNNYNNVHEIRAAFNKVESLKQLNSLFDYEDFKDILTNKFFIKSARKIYSTSISKKLKDIKDVIKNLNSDSLKNLNLVSEYLASATLATRSVILIDNLEGKLQVVASSDGDNNIVLNKYVFENVRALKEPVLINDRTPFKVIPESNMVSQSVKAIICVPILMNEMDIGRTQEKESKFKVSHLREQIKGYIYLESDRILNNFNKEGLERCIEVAKLVGCIIEKYQLQRSSSIDKLTGSYTRKYMEELLSYQIDLAEETNGMFSVIMLDLDHFKQVNDRYGHQTGDKVLKETCEIIKNNIRKEDVCCRYGGEEFIVVLPDTDSKEALEAAERIRVQVEAAKILGESTPVTISMGIASYPIHAQWKQELIEKADQALYVSKELGRNRCQVWSKEFSNKTKVTNKLAGIVSGNTVQDLRNVLAMVEIIELIEKDISTEEKIYNFLGRTIEITEAQYGMLFLLKDDNLQKKYTRKNYEEEWISGKSYNAEILKSVIEKKQGVYMTDWDESANFDIITGMPDWQSIVAVPLINSGQVKGVLYLTVSTNAKEFKFEDFNFINTLGELAASLV</sequence>
<accession>A0ABQ5N4A9</accession>